<accession>A0A7S2J3R0</accession>
<feature type="transmembrane region" description="Helical" evidence="1">
    <location>
        <begin position="192"/>
        <end position="212"/>
    </location>
</feature>
<dbReference type="AlphaFoldDB" id="A0A7S2J3R0"/>
<dbReference type="InterPro" id="IPR050327">
    <property type="entry name" value="Proton-linked_MCT"/>
</dbReference>
<keyword evidence="1" id="KW-1133">Transmembrane helix</keyword>
<dbReference type="SUPFAM" id="SSF103473">
    <property type="entry name" value="MFS general substrate transporter"/>
    <property type="match status" value="1"/>
</dbReference>
<feature type="transmembrane region" description="Helical" evidence="1">
    <location>
        <begin position="94"/>
        <end position="116"/>
    </location>
</feature>
<evidence type="ECO:0000313" key="2">
    <source>
        <dbReference type="EMBL" id="CAD9536968.1"/>
    </source>
</evidence>
<reference evidence="2" key="1">
    <citation type="submission" date="2021-01" db="EMBL/GenBank/DDBJ databases">
        <authorList>
            <person name="Corre E."/>
            <person name="Pelletier E."/>
            <person name="Niang G."/>
            <person name="Scheremetjew M."/>
            <person name="Finn R."/>
            <person name="Kale V."/>
            <person name="Holt S."/>
            <person name="Cochrane G."/>
            <person name="Meng A."/>
            <person name="Brown T."/>
            <person name="Cohen L."/>
        </authorList>
    </citation>
    <scope>NUCLEOTIDE SEQUENCE</scope>
    <source>
        <strain evidence="2">UTEX LB 985</strain>
    </source>
</reference>
<name>A0A7S2J3R0_9EUKA</name>
<dbReference type="PANTHER" id="PTHR11360:SF284">
    <property type="entry name" value="EG:103B4.3 PROTEIN-RELATED"/>
    <property type="match status" value="1"/>
</dbReference>
<feature type="transmembrane region" description="Helical" evidence="1">
    <location>
        <begin position="164"/>
        <end position="186"/>
    </location>
</feature>
<proteinExistence type="predicted"/>
<organism evidence="2">
    <name type="scientific">Haptolina brevifila</name>
    <dbReference type="NCBI Taxonomy" id="156173"/>
    <lineage>
        <taxon>Eukaryota</taxon>
        <taxon>Haptista</taxon>
        <taxon>Haptophyta</taxon>
        <taxon>Prymnesiophyceae</taxon>
        <taxon>Prymnesiales</taxon>
        <taxon>Prymnesiaceae</taxon>
        <taxon>Haptolina</taxon>
    </lineage>
</organism>
<protein>
    <recommendedName>
        <fullName evidence="3">Major facilitator superfamily (MFS) profile domain-containing protein</fullName>
    </recommendedName>
</protein>
<evidence type="ECO:0008006" key="3">
    <source>
        <dbReference type="Google" id="ProtNLM"/>
    </source>
</evidence>
<evidence type="ECO:0000256" key="1">
    <source>
        <dbReference type="SAM" id="Phobius"/>
    </source>
</evidence>
<feature type="transmembrane region" description="Helical" evidence="1">
    <location>
        <begin position="136"/>
        <end position="157"/>
    </location>
</feature>
<keyword evidence="1" id="KW-0472">Membrane</keyword>
<gene>
    <name evidence="2" type="ORF">CBRE1094_LOCUS40086</name>
</gene>
<keyword evidence="1" id="KW-0812">Transmembrane</keyword>
<dbReference type="Gene3D" id="1.20.1250.20">
    <property type="entry name" value="MFS general substrate transporter like domains"/>
    <property type="match status" value="1"/>
</dbReference>
<dbReference type="EMBL" id="HBGU01073592">
    <property type="protein sequence ID" value="CAD9536968.1"/>
    <property type="molecule type" value="Transcribed_RNA"/>
</dbReference>
<dbReference type="InterPro" id="IPR036259">
    <property type="entry name" value="MFS_trans_sf"/>
</dbReference>
<sequence length="237" mass="25842">MHQFSRRPRPASIDGSIKSMRDVTTVLKAKSTLLVQKRHRLERLEAERDLDTLMSFSEYRHRTTKRHVSTTKDDPQWLRQSEAARATVPNGGYLAWRSVAGYALVCLSTLGLQYAYSAIYPALLDSLNDGPMMTALVGSLCAGMMEAFAVPTALLIARIGPQRTCVVGCALSVIGMVCSAECNRAWQLLLTHGLLTGVGHSLAFFSPIVLMARARRGQFSTTSTGASSWLLAASCTC</sequence>
<dbReference type="PANTHER" id="PTHR11360">
    <property type="entry name" value="MONOCARBOXYLATE TRANSPORTER"/>
    <property type="match status" value="1"/>
</dbReference>